<feature type="region of interest" description="Disordered" evidence="2">
    <location>
        <begin position="1"/>
        <end position="32"/>
    </location>
</feature>
<dbReference type="GO" id="GO:0032506">
    <property type="term" value="P:cytokinetic process"/>
    <property type="evidence" value="ECO:0007669"/>
    <property type="project" value="InterPro"/>
</dbReference>
<organism evidence="4 5">
    <name type="scientific">Sodalis ligni</name>
    <dbReference type="NCBI Taxonomy" id="2697027"/>
    <lineage>
        <taxon>Bacteria</taxon>
        <taxon>Pseudomonadati</taxon>
        <taxon>Pseudomonadota</taxon>
        <taxon>Gammaproteobacteria</taxon>
        <taxon>Enterobacterales</taxon>
        <taxon>Bruguierivoracaceae</taxon>
        <taxon>Sodalis</taxon>
    </lineage>
</organism>
<evidence type="ECO:0000259" key="3">
    <source>
        <dbReference type="PROSITE" id="PS51724"/>
    </source>
</evidence>
<feature type="domain" description="SPOR" evidence="3">
    <location>
        <begin position="316"/>
        <end position="393"/>
    </location>
</feature>
<feature type="transmembrane region" description="Helical" evidence="1">
    <location>
        <begin position="38"/>
        <end position="58"/>
    </location>
</feature>
<protein>
    <recommendedName>
        <fullName evidence="1">Cell division protein DamX</fullName>
    </recommendedName>
</protein>
<evidence type="ECO:0000256" key="2">
    <source>
        <dbReference type="SAM" id="MobiDB-lite"/>
    </source>
</evidence>
<dbReference type="RefSeq" id="WP_132923711.1">
    <property type="nucleotide sequence ID" value="NZ_SJOI01000001.1"/>
</dbReference>
<keyword evidence="5" id="KW-1185">Reference proteome</keyword>
<dbReference type="Pfam" id="PF05036">
    <property type="entry name" value="SPOR"/>
    <property type="match status" value="1"/>
</dbReference>
<keyword evidence="1" id="KW-1003">Cell membrane</keyword>
<keyword evidence="1" id="KW-0132">Cell division</keyword>
<dbReference type="OrthoDB" id="6189127at2"/>
<keyword evidence="1" id="KW-0812">Transmembrane</keyword>
<keyword evidence="1" id="KW-0997">Cell inner membrane</keyword>
<comment type="subcellular location">
    <subcellularLocation>
        <location evidence="1">Cell inner membrane</location>
        <topology evidence="1">Single-pass membrane protein</topology>
    </subcellularLocation>
    <text evidence="1">Localizes at the septal ring.</text>
</comment>
<keyword evidence="1" id="KW-0472">Membrane</keyword>
<dbReference type="AlphaFoldDB" id="A0A4V2Q311"/>
<dbReference type="GO" id="GO:0005886">
    <property type="term" value="C:plasma membrane"/>
    <property type="evidence" value="ECO:0007669"/>
    <property type="project" value="UniProtKB-SubCell"/>
</dbReference>
<feature type="region of interest" description="Disordered" evidence="2">
    <location>
        <begin position="193"/>
        <end position="223"/>
    </location>
</feature>
<dbReference type="InterPro" id="IPR032899">
    <property type="entry name" value="DamX"/>
</dbReference>
<proteinExistence type="inferred from homology"/>
<evidence type="ECO:0000313" key="4">
    <source>
        <dbReference type="EMBL" id="TCL04968.1"/>
    </source>
</evidence>
<dbReference type="InterPro" id="IPR007730">
    <property type="entry name" value="SPOR-like_dom"/>
</dbReference>
<feature type="compositionally biased region" description="Low complexity" evidence="2">
    <location>
        <begin position="95"/>
        <end position="110"/>
    </location>
</feature>
<dbReference type="InterPro" id="IPR036680">
    <property type="entry name" value="SPOR-like_sf"/>
</dbReference>
<gene>
    <name evidence="1" type="primary">damX</name>
    <name evidence="4" type="ORF">EZJ58_3121</name>
</gene>
<keyword evidence="1" id="KW-1133">Transmembrane helix</keyword>
<dbReference type="Gene3D" id="3.30.70.1070">
    <property type="entry name" value="Sporulation related repeat"/>
    <property type="match status" value="1"/>
</dbReference>
<dbReference type="GO" id="GO:0042834">
    <property type="term" value="F:peptidoglycan binding"/>
    <property type="evidence" value="ECO:0007669"/>
    <property type="project" value="InterPro"/>
</dbReference>
<sequence>MDEFKSEDELRPDSSDRRPPRQRKGPSVPKVAMSRQHMMIGIGILVLLLVVIGVGSALKSPTQPDAGQQNPTTGEKNIDLSGSAGSSSAPVNGTAPAANSANPDANSPGSANGGLSAPSQANGVNGTASQSQANGVNGASSQPQTLNAPPIASTPTQAPPVVGAAPQHRIDLPGNMADALSQQGNQVNGMTEQMNNEGSASTLPTAPATVAPAGKEPAHKSGAVNTSVPPVHKAARPHATVGANGHAVAPAPMAAVGQQHNPATVRNTPAAPAGRNTHAAVAGRNTAAAAPVSAPVSTGALAPATPAHASSGAIQTAPAGFYTLQLSSASQAATLNAYARKQQLSQYWVYETRREGKPWYVLVSGVYPTSSQAKSAVAQLPVDVQANKPWARQIGQVKQDQNK</sequence>
<feature type="region of interest" description="Disordered" evidence="2">
    <location>
        <begin position="59"/>
        <end position="168"/>
    </location>
</feature>
<evidence type="ECO:0000313" key="5">
    <source>
        <dbReference type="Proteomes" id="UP000294555"/>
    </source>
</evidence>
<comment type="caution">
    <text evidence="4">The sequence shown here is derived from an EMBL/GenBank/DDBJ whole genome shotgun (WGS) entry which is preliminary data.</text>
</comment>
<reference evidence="4 5" key="1">
    <citation type="submission" date="2019-02" db="EMBL/GenBank/DDBJ databases">
        <title>Investigation of anaerobic lignin degradation for improved lignocellulosic biofuels.</title>
        <authorList>
            <person name="Deangelis K."/>
        </authorList>
    </citation>
    <scope>NUCLEOTIDE SEQUENCE [LARGE SCALE GENOMIC DNA]</scope>
    <source>
        <strain evidence="4 5">159R</strain>
    </source>
</reference>
<dbReference type="GO" id="GO:0030428">
    <property type="term" value="C:cell septum"/>
    <property type="evidence" value="ECO:0007669"/>
    <property type="project" value="InterPro"/>
</dbReference>
<comment type="similarity">
    <text evidence="1">Belongs to the DamX family.</text>
</comment>
<dbReference type="Proteomes" id="UP000294555">
    <property type="component" value="Unassembled WGS sequence"/>
</dbReference>
<feature type="compositionally biased region" description="Polar residues" evidence="2">
    <location>
        <begin position="117"/>
        <end position="147"/>
    </location>
</feature>
<evidence type="ECO:0000256" key="1">
    <source>
        <dbReference type="HAMAP-Rule" id="MF_02021"/>
    </source>
</evidence>
<keyword evidence="1" id="KW-0131">Cell cycle</keyword>
<dbReference type="HAMAP" id="MF_02021">
    <property type="entry name" value="DamX"/>
    <property type="match status" value="1"/>
</dbReference>
<comment type="function">
    <text evidence="1">Non-essential cell division protein.</text>
</comment>
<name>A0A4V2Q311_9GAMM</name>
<feature type="compositionally biased region" description="Basic and acidic residues" evidence="2">
    <location>
        <begin position="7"/>
        <end position="19"/>
    </location>
</feature>
<feature type="compositionally biased region" description="Polar residues" evidence="2">
    <location>
        <begin position="59"/>
        <end position="75"/>
    </location>
</feature>
<comment type="domain">
    <text evidence="1">The SPOR domain binds septal peptidoglycans and is required to target DamX to the septal ring.</text>
</comment>
<feature type="compositionally biased region" description="Low complexity" evidence="2">
    <location>
        <begin position="200"/>
        <end position="213"/>
    </location>
</feature>
<accession>A0A4V2Q311</accession>
<dbReference type="PROSITE" id="PS51724">
    <property type="entry name" value="SPOR"/>
    <property type="match status" value="1"/>
</dbReference>
<dbReference type="EMBL" id="SJOI01000001">
    <property type="protein sequence ID" value="TCL04968.1"/>
    <property type="molecule type" value="Genomic_DNA"/>
</dbReference>